<dbReference type="Proteomes" id="UP000024635">
    <property type="component" value="Unassembled WGS sequence"/>
</dbReference>
<keyword evidence="2" id="KW-1185">Reference proteome</keyword>
<name>A0A016U9I7_9BILA</name>
<evidence type="ECO:0000313" key="2">
    <source>
        <dbReference type="Proteomes" id="UP000024635"/>
    </source>
</evidence>
<dbReference type="AlphaFoldDB" id="A0A016U9I7"/>
<organism evidence="1 2">
    <name type="scientific">Ancylostoma ceylanicum</name>
    <dbReference type="NCBI Taxonomy" id="53326"/>
    <lineage>
        <taxon>Eukaryota</taxon>
        <taxon>Metazoa</taxon>
        <taxon>Ecdysozoa</taxon>
        <taxon>Nematoda</taxon>
        <taxon>Chromadorea</taxon>
        <taxon>Rhabditida</taxon>
        <taxon>Rhabditina</taxon>
        <taxon>Rhabditomorpha</taxon>
        <taxon>Strongyloidea</taxon>
        <taxon>Ancylostomatidae</taxon>
        <taxon>Ancylostomatinae</taxon>
        <taxon>Ancylostoma</taxon>
    </lineage>
</organism>
<accession>A0A016U9I7</accession>
<protein>
    <submittedName>
        <fullName evidence="1">Uncharacterized protein</fullName>
    </submittedName>
</protein>
<dbReference type="EMBL" id="JARK01001385">
    <property type="protein sequence ID" value="EYC11835.1"/>
    <property type="molecule type" value="Genomic_DNA"/>
</dbReference>
<gene>
    <name evidence="1" type="primary">Acey_s0049.g1803</name>
    <name evidence="1" type="ORF">Y032_0049g1803</name>
</gene>
<evidence type="ECO:0000313" key="1">
    <source>
        <dbReference type="EMBL" id="EYC11835.1"/>
    </source>
</evidence>
<reference evidence="2" key="1">
    <citation type="journal article" date="2015" name="Nat. Genet.">
        <title>The genome and transcriptome of the zoonotic hookworm Ancylostoma ceylanicum identify infection-specific gene families.</title>
        <authorList>
            <person name="Schwarz E.M."/>
            <person name="Hu Y."/>
            <person name="Antoshechkin I."/>
            <person name="Miller M.M."/>
            <person name="Sternberg P.W."/>
            <person name="Aroian R.V."/>
        </authorList>
    </citation>
    <scope>NUCLEOTIDE SEQUENCE</scope>
    <source>
        <strain evidence="2">HY135</strain>
    </source>
</reference>
<proteinExistence type="predicted"/>
<sequence>MRSYMRDRKDLELQEISNHGLGVDGGNPFAVSKSTRCHRAAQNGIVAAVANLGFLDSFSSHLMVTGKKIN</sequence>
<comment type="caution">
    <text evidence="1">The sequence shown here is derived from an EMBL/GenBank/DDBJ whole genome shotgun (WGS) entry which is preliminary data.</text>
</comment>